<proteinExistence type="predicted"/>
<dbReference type="EMBL" id="QBMC01000117">
    <property type="protein sequence ID" value="PZO13849.1"/>
    <property type="molecule type" value="Genomic_DNA"/>
</dbReference>
<gene>
    <name evidence="1" type="ORF">DCF25_15630</name>
</gene>
<sequence length="224" mass="25080">MSFLWTDSRELSRVDAEPIFIAPMPDPNHSPEPLSRYVVEREVERAETFATNNLNEGSGGPIPPSMLVVGEQRERLKILPFDLPEFTDPPSVWVAMLQERLAEIGAVVGQRRNFQPVCVVSMIEVSGLNLDSWVSELQERSMDCANPDYGNAIAITAANAEGYQLRRLCEIQEPSVSPTGQRLIVYTHDAQSLGEVSEMNAFWQTFQSVRRLTPGQGFGQLRMN</sequence>
<comment type="caution">
    <text evidence="1">The sequence shown here is derived from an EMBL/GenBank/DDBJ whole genome shotgun (WGS) entry which is preliminary data.</text>
</comment>
<dbReference type="Proteomes" id="UP000249354">
    <property type="component" value="Unassembled WGS sequence"/>
</dbReference>
<organism evidence="1 2">
    <name type="scientific">Leptolyngbya foveolarum</name>
    <dbReference type="NCBI Taxonomy" id="47253"/>
    <lineage>
        <taxon>Bacteria</taxon>
        <taxon>Bacillati</taxon>
        <taxon>Cyanobacteriota</taxon>
        <taxon>Cyanophyceae</taxon>
        <taxon>Leptolyngbyales</taxon>
        <taxon>Leptolyngbyaceae</taxon>
        <taxon>Leptolyngbya group</taxon>
        <taxon>Leptolyngbya</taxon>
    </lineage>
</organism>
<reference evidence="1 2" key="2">
    <citation type="submission" date="2018-06" db="EMBL/GenBank/DDBJ databases">
        <title>Metagenomic assembly of (sub)arctic Cyanobacteria and their associated microbiome from non-axenic cultures.</title>
        <authorList>
            <person name="Baurain D."/>
        </authorList>
    </citation>
    <scope>NUCLEOTIDE SEQUENCE [LARGE SCALE GENOMIC DNA]</scope>
    <source>
        <strain evidence="1">ULC129bin1</strain>
    </source>
</reference>
<accession>A0A2W4U9T9</accession>
<reference evidence="2" key="1">
    <citation type="submission" date="2018-04" db="EMBL/GenBank/DDBJ databases">
        <authorList>
            <person name="Cornet L."/>
        </authorList>
    </citation>
    <scope>NUCLEOTIDE SEQUENCE [LARGE SCALE GENOMIC DNA]</scope>
</reference>
<dbReference type="AlphaFoldDB" id="A0A2W4U9T9"/>
<evidence type="ECO:0000313" key="1">
    <source>
        <dbReference type="EMBL" id="PZO13849.1"/>
    </source>
</evidence>
<evidence type="ECO:0000313" key="2">
    <source>
        <dbReference type="Proteomes" id="UP000249354"/>
    </source>
</evidence>
<name>A0A2W4U9T9_9CYAN</name>
<protein>
    <submittedName>
        <fullName evidence="1">Uncharacterized protein</fullName>
    </submittedName>
</protein>